<name>A0ABQ7XGD6_BRANA</name>
<evidence type="ECO:0000313" key="6">
    <source>
        <dbReference type="EMBL" id="KAH0923086.1"/>
    </source>
</evidence>
<proteinExistence type="predicted"/>
<evidence type="ECO:0000256" key="4">
    <source>
        <dbReference type="ARBA" id="ARBA00022840"/>
    </source>
</evidence>
<evidence type="ECO:0000256" key="3">
    <source>
        <dbReference type="ARBA" id="ARBA00022777"/>
    </source>
</evidence>
<evidence type="ECO:0000313" key="7">
    <source>
        <dbReference type="Proteomes" id="UP000824890"/>
    </source>
</evidence>
<dbReference type="Gene3D" id="3.40.1160.10">
    <property type="entry name" value="Acetylglutamate kinase-like"/>
    <property type="match status" value="1"/>
</dbReference>
<sequence length="230" mass="24962">MGRCSPSINVKKIFSYSESILYKSAISSSVAPSWITKATNGVAVCHVHPDAGNDTQLHWPKRGSHLSWNAFLRWRRVLLKRLKVSGAALTGDEEHNIDPKAIAREVSAVNRLGIEVAIVVGGGNISLVDPPGLGAVALTVPLLIVSGIKSILDFLVPDECVFFPYSFISVLPEKSENKSVSEEASSVTRKDVVFKMVDEADELSVARSKIVLICLSQSDLCNLFIIPGYE</sequence>
<gene>
    <name evidence="6" type="ORF">HID58_023104</name>
    <name evidence="5" type="ORF">HID58_024497</name>
</gene>
<comment type="caution">
    <text evidence="5">The sequence shown here is derived from an EMBL/GenBank/DDBJ whole genome shotgun (WGS) entry which is preliminary data.</text>
</comment>
<evidence type="ECO:0000256" key="1">
    <source>
        <dbReference type="ARBA" id="ARBA00022679"/>
    </source>
</evidence>
<accession>A0ABQ7XGD6</accession>
<dbReference type="InterPro" id="IPR036393">
    <property type="entry name" value="AceGlu_kinase-like_sf"/>
</dbReference>
<dbReference type="Proteomes" id="UP000824890">
    <property type="component" value="Unassembled WGS sequence"/>
</dbReference>
<keyword evidence="2" id="KW-0547">Nucleotide-binding</keyword>
<keyword evidence="3" id="KW-0418">Kinase</keyword>
<dbReference type="PANTHER" id="PTHR42833:SF4">
    <property type="entry name" value="URIDYLATE KINASE PUMPKIN, CHLOROPLASTIC"/>
    <property type="match status" value="1"/>
</dbReference>
<evidence type="ECO:0000256" key="2">
    <source>
        <dbReference type="ARBA" id="ARBA00022741"/>
    </source>
</evidence>
<organism evidence="5 7">
    <name type="scientific">Brassica napus</name>
    <name type="common">Rape</name>
    <dbReference type="NCBI Taxonomy" id="3708"/>
    <lineage>
        <taxon>Eukaryota</taxon>
        <taxon>Viridiplantae</taxon>
        <taxon>Streptophyta</taxon>
        <taxon>Embryophyta</taxon>
        <taxon>Tracheophyta</taxon>
        <taxon>Spermatophyta</taxon>
        <taxon>Magnoliopsida</taxon>
        <taxon>eudicotyledons</taxon>
        <taxon>Gunneridae</taxon>
        <taxon>Pentapetalae</taxon>
        <taxon>rosids</taxon>
        <taxon>malvids</taxon>
        <taxon>Brassicales</taxon>
        <taxon>Brassicaceae</taxon>
        <taxon>Brassiceae</taxon>
        <taxon>Brassica</taxon>
    </lineage>
</organism>
<keyword evidence="1" id="KW-0808">Transferase</keyword>
<protein>
    <submittedName>
        <fullName evidence="5">Uncharacterized protein</fullName>
    </submittedName>
</protein>
<keyword evidence="4" id="KW-0067">ATP-binding</keyword>
<dbReference type="SUPFAM" id="SSF53633">
    <property type="entry name" value="Carbamate kinase-like"/>
    <property type="match status" value="1"/>
</dbReference>
<dbReference type="EMBL" id="JAGKQM010000176">
    <property type="protein sequence ID" value="KAH0855008.1"/>
    <property type="molecule type" value="Genomic_DNA"/>
</dbReference>
<feature type="non-terminal residue" evidence="5">
    <location>
        <position position="230"/>
    </location>
</feature>
<dbReference type="EMBL" id="JAGKQM010000006">
    <property type="protein sequence ID" value="KAH0923086.1"/>
    <property type="molecule type" value="Genomic_DNA"/>
</dbReference>
<reference evidence="5 7" key="1">
    <citation type="submission" date="2021-05" db="EMBL/GenBank/DDBJ databases">
        <title>Genome Assembly of Synthetic Allotetraploid Brassica napus Reveals Homoeologous Exchanges between Subgenomes.</title>
        <authorList>
            <person name="Davis J.T."/>
        </authorList>
    </citation>
    <scope>NUCLEOTIDE SEQUENCE [LARGE SCALE GENOMIC DNA]</scope>
    <source>
        <strain evidence="7">cv. Da-Ae</strain>
        <tissue evidence="5">Seedling</tissue>
    </source>
</reference>
<keyword evidence="7" id="KW-1185">Reference proteome</keyword>
<evidence type="ECO:0000313" key="5">
    <source>
        <dbReference type="EMBL" id="KAH0855008.1"/>
    </source>
</evidence>
<dbReference type="PANTHER" id="PTHR42833">
    <property type="entry name" value="URIDYLATE KINASE"/>
    <property type="match status" value="1"/>
</dbReference>